<dbReference type="InterPro" id="IPR002453">
    <property type="entry name" value="Beta_tubulin"/>
</dbReference>
<feature type="non-terminal residue" evidence="12">
    <location>
        <position position="1"/>
    </location>
</feature>
<dbReference type="InterPro" id="IPR037103">
    <property type="entry name" value="Tubulin/FtsZ-like_C"/>
</dbReference>
<evidence type="ECO:0000259" key="10">
    <source>
        <dbReference type="Pfam" id="PF03953"/>
    </source>
</evidence>
<keyword evidence="6" id="KW-0493">Microtubule</keyword>
<accession>A0A1S3ESN7</accession>
<dbReference type="Gene3D" id="1.10.287.600">
    <property type="entry name" value="Helix hairpin bin"/>
    <property type="match status" value="1"/>
</dbReference>
<protein>
    <submittedName>
        <fullName evidence="12">Tubulin beta chain-like</fullName>
    </submittedName>
</protein>
<reference evidence="12" key="1">
    <citation type="submission" date="2025-08" db="UniProtKB">
        <authorList>
            <consortium name="RefSeq"/>
        </authorList>
    </citation>
    <scope>IDENTIFICATION</scope>
    <source>
        <tissue evidence="12">Kidney</tissue>
    </source>
</reference>
<comment type="cofactor">
    <cofactor evidence="1">
        <name>Mg(2+)</name>
        <dbReference type="ChEBI" id="CHEBI:18420"/>
    </cofactor>
</comment>
<dbReference type="GO" id="GO:0003924">
    <property type="term" value="F:GTPase activity"/>
    <property type="evidence" value="ECO:0007669"/>
    <property type="project" value="InterPro"/>
</dbReference>
<evidence type="ECO:0000256" key="9">
    <source>
        <dbReference type="ARBA" id="ARBA00023212"/>
    </source>
</evidence>
<dbReference type="InParanoid" id="A0A1S3ESN7"/>
<proteinExistence type="inferred from homology"/>
<dbReference type="PANTHER" id="PTHR36527">
    <property type="entry name" value="OS01G0282866 PROTEIN"/>
    <property type="match status" value="1"/>
</dbReference>
<comment type="subcellular location">
    <subcellularLocation>
        <location evidence="2">Cytoplasm</location>
        <location evidence="2">Cytoskeleton</location>
    </subcellularLocation>
</comment>
<dbReference type="GO" id="GO:0005200">
    <property type="term" value="F:structural constituent of cytoskeleton"/>
    <property type="evidence" value="ECO:0007669"/>
    <property type="project" value="InterPro"/>
</dbReference>
<dbReference type="PANTHER" id="PTHR36527:SF8">
    <property type="entry name" value="TUBULIN BETA-4B CHAIN"/>
    <property type="match status" value="1"/>
</dbReference>
<evidence type="ECO:0000256" key="8">
    <source>
        <dbReference type="ARBA" id="ARBA00023134"/>
    </source>
</evidence>
<dbReference type="RefSeq" id="XP_012867411.1">
    <property type="nucleotide sequence ID" value="XM_013011957.1"/>
</dbReference>
<comment type="similarity">
    <text evidence="3">Belongs to the tubulin family.</text>
</comment>
<feature type="domain" description="Tubulin/FtsZ 2-layer sandwich" evidence="10">
    <location>
        <begin position="1"/>
        <end position="74"/>
    </location>
</feature>
<organism evidence="11 12">
    <name type="scientific">Dipodomys ordii</name>
    <name type="common">Ord's kangaroo rat</name>
    <dbReference type="NCBI Taxonomy" id="10020"/>
    <lineage>
        <taxon>Eukaryota</taxon>
        <taxon>Metazoa</taxon>
        <taxon>Chordata</taxon>
        <taxon>Craniata</taxon>
        <taxon>Vertebrata</taxon>
        <taxon>Euteleostomi</taxon>
        <taxon>Mammalia</taxon>
        <taxon>Eutheria</taxon>
        <taxon>Euarchontoglires</taxon>
        <taxon>Glires</taxon>
        <taxon>Rodentia</taxon>
        <taxon>Castorimorpha</taxon>
        <taxon>Heteromyidae</taxon>
        <taxon>Dipodomyinae</taxon>
        <taxon>Dipodomys</taxon>
    </lineage>
</organism>
<evidence type="ECO:0000313" key="12">
    <source>
        <dbReference type="RefSeq" id="XP_012867411.1"/>
    </source>
</evidence>
<dbReference type="InterPro" id="IPR018316">
    <property type="entry name" value="Tubulin/FtsZ_2-layer-sand-dom"/>
</dbReference>
<keyword evidence="7" id="KW-0547">Nucleotide-binding</keyword>
<keyword evidence="4" id="KW-0963">Cytoplasm</keyword>
<evidence type="ECO:0000256" key="5">
    <source>
        <dbReference type="ARBA" id="ARBA00022499"/>
    </source>
</evidence>
<sequence>TYVSLAANFQDCMSMKKVEKQILIVQNKNSPYFTQWIPKNMKTSTCDIPLRGLTMSATFIGNNMAIQENFTRISEQFTTMFQSKALLHWYTGKGMDEMEFTEAESNINDLVSEYQLFQDATADDQGELEREDLLEKEF</sequence>
<dbReference type="GO" id="GO:0007017">
    <property type="term" value="P:microtubule-based process"/>
    <property type="evidence" value="ECO:0007669"/>
    <property type="project" value="InterPro"/>
</dbReference>
<dbReference type="Gene3D" id="3.30.1330.20">
    <property type="entry name" value="Tubulin/FtsZ, C-terminal domain"/>
    <property type="match status" value="1"/>
</dbReference>
<dbReference type="InterPro" id="IPR008280">
    <property type="entry name" value="Tub_FtsZ_C"/>
</dbReference>
<evidence type="ECO:0000256" key="7">
    <source>
        <dbReference type="ARBA" id="ARBA00022741"/>
    </source>
</evidence>
<dbReference type="Pfam" id="PF03953">
    <property type="entry name" value="Tubulin_C"/>
    <property type="match status" value="1"/>
</dbReference>
<keyword evidence="9" id="KW-0206">Cytoskeleton</keyword>
<gene>
    <name evidence="12" type="primary">LOC105982384</name>
</gene>
<evidence type="ECO:0000313" key="11">
    <source>
        <dbReference type="Proteomes" id="UP000081671"/>
    </source>
</evidence>
<dbReference type="SUPFAM" id="SSF55307">
    <property type="entry name" value="Tubulin C-terminal domain-like"/>
    <property type="match status" value="1"/>
</dbReference>
<keyword evidence="8" id="KW-0342">GTP-binding</keyword>
<keyword evidence="11" id="KW-1185">Reference proteome</keyword>
<evidence type="ECO:0000256" key="4">
    <source>
        <dbReference type="ARBA" id="ARBA00022490"/>
    </source>
</evidence>
<evidence type="ECO:0000256" key="6">
    <source>
        <dbReference type="ARBA" id="ARBA00022701"/>
    </source>
</evidence>
<dbReference type="KEGG" id="dord:105982384"/>
<dbReference type="Proteomes" id="UP000081671">
    <property type="component" value="Unplaced"/>
</dbReference>
<dbReference type="GO" id="GO:0005874">
    <property type="term" value="C:microtubule"/>
    <property type="evidence" value="ECO:0007669"/>
    <property type="project" value="UniProtKB-KW"/>
</dbReference>
<dbReference type="AlphaFoldDB" id="A0A1S3ESN7"/>
<dbReference type="PRINTS" id="PR01163">
    <property type="entry name" value="BETATUBULIN"/>
</dbReference>
<dbReference type="OrthoDB" id="6073114at2759"/>
<keyword evidence="5" id="KW-1017">Isopeptide bond</keyword>
<dbReference type="FunFam" id="1.10.287.600:FF:000006">
    <property type="entry name" value="Tubulin beta chain"/>
    <property type="match status" value="1"/>
</dbReference>
<dbReference type="InterPro" id="IPR023123">
    <property type="entry name" value="Tubulin_C"/>
</dbReference>
<name>A0A1S3ESN7_DIPOR</name>
<dbReference type="GO" id="GO:0005525">
    <property type="term" value="F:GTP binding"/>
    <property type="evidence" value="ECO:0007669"/>
    <property type="project" value="UniProtKB-KW"/>
</dbReference>
<dbReference type="GeneID" id="105982384"/>
<evidence type="ECO:0000256" key="1">
    <source>
        <dbReference type="ARBA" id="ARBA00001946"/>
    </source>
</evidence>
<evidence type="ECO:0000256" key="3">
    <source>
        <dbReference type="ARBA" id="ARBA00009636"/>
    </source>
</evidence>
<evidence type="ECO:0000256" key="2">
    <source>
        <dbReference type="ARBA" id="ARBA00004245"/>
    </source>
</evidence>